<dbReference type="EMBL" id="PGFB01000001">
    <property type="protein sequence ID" value="PJJ65655.1"/>
    <property type="molecule type" value="Genomic_DNA"/>
</dbReference>
<dbReference type="AlphaFoldDB" id="A0A2M9C551"/>
<dbReference type="OrthoDB" id="3185659at2"/>
<dbReference type="InterPro" id="IPR015815">
    <property type="entry name" value="HIBADH-related"/>
</dbReference>
<dbReference type="Proteomes" id="UP000230161">
    <property type="component" value="Unassembled WGS sequence"/>
</dbReference>
<keyword evidence="2" id="KW-0560">Oxidoreductase</keyword>
<evidence type="ECO:0000256" key="4">
    <source>
        <dbReference type="PIRSR" id="PIRSR000103-1"/>
    </source>
</evidence>
<dbReference type="Gene3D" id="1.10.1040.10">
    <property type="entry name" value="N-(1-d-carboxylethyl)-l-norvaline Dehydrogenase, domain 2"/>
    <property type="match status" value="1"/>
</dbReference>
<dbReference type="InterPro" id="IPR006115">
    <property type="entry name" value="6PGDH_NADP-bd"/>
</dbReference>
<dbReference type="SUPFAM" id="SSF48179">
    <property type="entry name" value="6-phosphogluconate dehydrogenase C-terminal domain-like"/>
    <property type="match status" value="1"/>
</dbReference>
<dbReference type="InterPro" id="IPR008927">
    <property type="entry name" value="6-PGluconate_DH-like_C_sf"/>
</dbReference>
<comment type="caution">
    <text evidence="7">The sequence shown here is derived from an EMBL/GenBank/DDBJ whole genome shotgun (WGS) entry which is preliminary data.</text>
</comment>
<dbReference type="GO" id="GO:0050661">
    <property type="term" value="F:NADP binding"/>
    <property type="evidence" value="ECO:0007669"/>
    <property type="project" value="InterPro"/>
</dbReference>
<dbReference type="Gene3D" id="3.40.50.720">
    <property type="entry name" value="NAD(P)-binding Rossmann-like Domain"/>
    <property type="match status" value="1"/>
</dbReference>
<dbReference type="Pfam" id="PF14833">
    <property type="entry name" value="NAD_binding_11"/>
    <property type="match status" value="1"/>
</dbReference>
<sequence length="304" mass="31147">MKIGFLGVGRMGAPLAVALAERQTVTAYDPVPSRAGALESSGVSAAPSARAVVAGAETLITVLPGAPEFEAAADEVLETLAPGSLWIDLTSNDPRVADAVAPAAAARGLLFVAAPMAGGPEGAGSRRLRFLLGGDEEGVRRAREVLAPLAAGNDRGADDDGITVAGSRAGDAHLVKLLSNLLWFGQVVAVSEAMLLGRSLGVDPDRLLALLAAGPGTGTVVEQHFGAVLRGDYLADFGLDRVVEELDIVSSLAAERGMPFELSELVTRTHREALLRFGAVDGELLAARLLEERAGDPLCSGGSS</sequence>
<evidence type="ECO:0000313" key="7">
    <source>
        <dbReference type="EMBL" id="PJJ65655.1"/>
    </source>
</evidence>
<name>A0A2M9C551_9MICO</name>
<evidence type="ECO:0000313" key="8">
    <source>
        <dbReference type="Proteomes" id="UP000230161"/>
    </source>
</evidence>
<dbReference type="PIRSF" id="PIRSF000103">
    <property type="entry name" value="HIBADH"/>
    <property type="match status" value="1"/>
</dbReference>
<gene>
    <name evidence="7" type="ORF">CLV54_0692</name>
</gene>
<evidence type="ECO:0000259" key="6">
    <source>
        <dbReference type="Pfam" id="PF14833"/>
    </source>
</evidence>
<comment type="similarity">
    <text evidence="1">Belongs to the HIBADH-related family.</text>
</comment>
<protein>
    <submittedName>
        <fullName evidence="7">3-hydroxyisobutyrate dehydrogenase</fullName>
    </submittedName>
</protein>
<dbReference type="RefSeq" id="WP_100343520.1">
    <property type="nucleotide sequence ID" value="NZ_PGFB01000001.1"/>
</dbReference>
<evidence type="ECO:0000256" key="3">
    <source>
        <dbReference type="ARBA" id="ARBA00023027"/>
    </source>
</evidence>
<keyword evidence="3" id="KW-0520">NAD</keyword>
<reference evidence="7 8" key="1">
    <citation type="submission" date="2017-11" db="EMBL/GenBank/DDBJ databases">
        <title>Genomic Encyclopedia of Archaeal and Bacterial Type Strains, Phase II (KMG-II): From Individual Species to Whole Genera.</title>
        <authorList>
            <person name="Goeker M."/>
        </authorList>
    </citation>
    <scope>NUCLEOTIDE SEQUENCE [LARGE SCALE GENOMIC DNA]</scope>
    <source>
        <strain evidence="7 8">DSM 25625</strain>
    </source>
</reference>
<evidence type="ECO:0000259" key="5">
    <source>
        <dbReference type="Pfam" id="PF03446"/>
    </source>
</evidence>
<dbReference type="SUPFAM" id="SSF51735">
    <property type="entry name" value="NAD(P)-binding Rossmann-fold domains"/>
    <property type="match status" value="1"/>
</dbReference>
<dbReference type="Pfam" id="PF03446">
    <property type="entry name" value="NAD_binding_2"/>
    <property type="match status" value="1"/>
</dbReference>
<evidence type="ECO:0000256" key="2">
    <source>
        <dbReference type="ARBA" id="ARBA00023002"/>
    </source>
</evidence>
<dbReference type="PANTHER" id="PTHR22981:SF7">
    <property type="entry name" value="3-HYDROXYISOBUTYRATE DEHYDROGENASE, MITOCHONDRIAL"/>
    <property type="match status" value="1"/>
</dbReference>
<dbReference type="GO" id="GO:0016616">
    <property type="term" value="F:oxidoreductase activity, acting on the CH-OH group of donors, NAD or NADP as acceptor"/>
    <property type="evidence" value="ECO:0007669"/>
    <property type="project" value="TreeGrafter"/>
</dbReference>
<feature type="domain" description="3-hydroxyisobutyrate dehydrogenase-like NAD-binding" evidence="6">
    <location>
        <begin position="170"/>
        <end position="278"/>
    </location>
</feature>
<dbReference type="InterPro" id="IPR013328">
    <property type="entry name" value="6PGD_dom2"/>
</dbReference>
<dbReference type="GO" id="GO:0051287">
    <property type="term" value="F:NAD binding"/>
    <property type="evidence" value="ECO:0007669"/>
    <property type="project" value="InterPro"/>
</dbReference>
<organism evidence="7 8">
    <name type="scientific">Compostimonas suwonensis</name>
    <dbReference type="NCBI Taxonomy" id="1048394"/>
    <lineage>
        <taxon>Bacteria</taxon>
        <taxon>Bacillati</taxon>
        <taxon>Actinomycetota</taxon>
        <taxon>Actinomycetes</taxon>
        <taxon>Micrococcales</taxon>
        <taxon>Microbacteriaceae</taxon>
        <taxon>Compostimonas</taxon>
    </lineage>
</organism>
<dbReference type="InterPro" id="IPR029154">
    <property type="entry name" value="HIBADH-like_NADP-bd"/>
</dbReference>
<evidence type="ECO:0000256" key="1">
    <source>
        <dbReference type="ARBA" id="ARBA00009080"/>
    </source>
</evidence>
<feature type="domain" description="6-phosphogluconate dehydrogenase NADP-binding" evidence="5">
    <location>
        <begin position="2"/>
        <end position="151"/>
    </location>
</feature>
<dbReference type="InterPro" id="IPR036291">
    <property type="entry name" value="NAD(P)-bd_dom_sf"/>
</dbReference>
<keyword evidence="8" id="KW-1185">Reference proteome</keyword>
<accession>A0A2M9C551</accession>
<dbReference type="PANTHER" id="PTHR22981">
    <property type="entry name" value="3-HYDROXYISOBUTYRATE DEHYDROGENASE-RELATED"/>
    <property type="match status" value="1"/>
</dbReference>
<proteinExistence type="inferred from homology"/>
<feature type="active site" evidence="4">
    <location>
        <position position="176"/>
    </location>
</feature>